<name>A0AAE0NZJ1_9PEZI</name>
<feature type="compositionally biased region" description="Low complexity" evidence="1">
    <location>
        <begin position="12"/>
        <end position="26"/>
    </location>
</feature>
<evidence type="ECO:0000313" key="2">
    <source>
        <dbReference type="EMBL" id="KAK3390500.1"/>
    </source>
</evidence>
<accession>A0AAE0NZJ1</accession>
<dbReference type="EMBL" id="JAULSW010000002">
    <property type="protein sequence ID" value="KAK3390500.1"/>
    <property type="molecule type" value="Genomic_DNA"/>
</dbReference>
<feature type="compositionally biased region" description="Basic and acidic residues" evidence="1">
    <location>
        <begin position="168"/>
        <end position="190"/>
    </location>
</feature>
<feature type="compositionally biased region" description="Acidic residues" evidence="1">
    <location>
        <begin position="47"/>
        <end position="68"/>
    </location>
</feature>
<feature type="region of interest" description="Disordered" evidence="1">
    <location>
        <begin position="164"/>
        <end position="190"/>
    </location>
</feature>
<keyword evidence="3" id="KW-1185">Reference proteome</keyword>
<dbReference type="AlphaFoldDB" id="A0AAE0NZJ1"/>
<protein>
    <recommendedName>
        <fullName evidence="4">Ubiquitin-like protein SMT3</fullName>
    </recommendedName>
</protein>
<dbReference type="Proteomes" id="UP001285441">
    <property type="component" value="Unassembled WGS sequence"/>
</dbReference>
<feature type="region of interest" description="Disordered" evidence="1">
    <location>
        <begin position="1"/>
        <end position="151"/>
    </location>
</feature>
<comment type="caution">
    <text evidence="2">The sequence shown here is derived from an EMBL/GenBank/DDBJ whole genome shotgun (WGS) entry which is preliminary data.</text>
</comment>
<feature type="compositionally biased region" description="Basic and acidic residues" evidence="1">
    <location>
        <begin position="69"/>
        <end position="80"/>
    </location>
</feature>
<proteinExistence type="predicted"/>
<reference evidence="2" key="1">
    <citation type="journal article" date="2023" name="Mol. Phylogenet. Evol.">
        <title>Genome-scale phylogeny and comparative genomics of the fungal order Sordariales.</title>
        <authorList>
            <person name="Hensen N."/>
            <person name="Bonometti L."/>
            <person name="Westerberg I."/>
            <person name="Brannstrom I.O."/>
            <person name="Guillou S."/>
            <person name="Cros-Aarteil S."/>
            <person name="Calhoun S."/>
            <person name="Haridas S."/>
            <person name="Kuo A."/>
            <person name="Mondo S."/>
            <person name="Pangilinan J."/>
            <person name="Riley R."/>
            <person name="LaButti K."/>
            <person name="Andreopoulos B."/>
            <person name="Lipzen A."/>
            <person name="Chen C."/>
            <person name="Yan M."/>
            <person name="Daum C."/>
            <person name="Ng V."/>
            <person name="Clum A."/>
            <person name="Steindorff A."/>
            <person name="Ohm R.A."/>
            <person name="Martin F."/>
            <person name="Silar P."/>
            <person name="Natvig D.O."/>
            <person name="Lalanne C."/>
            <person name="Gautier V."/>
            <person name="Ament-Velasquez S.L."/>
            <person name="Kruys A."/>
            <person name="Hutchinson M.I."/>
            <person name="Powell A.J."/>
            <person name="Barry K."/>
            <person name="Miller A.N."/>
            <person name="Grigoriev I.V."/>
            <person name="Debuchy R."/>
            <person name="Gladieux P."/>
            <person name="Hiltunen Thoren M."/>
            <person name="Johannesson H."/>
        </authorList>
    </citation>
    <scope>NUCLEOTIDE SEQUENCE</scope>
    <source>
        <strain evidence="2">CBS 232.78</strain>
    </source>
</reference>
<organism evidence="2 3">
    <name type="scientific">Podospora didyma</name>
    <dbReference type="NCBI Taxonomy" id="330526"/>
    <lineage>
        <taxon>Eukaryota</taxon>
        <taxon>Fungi</taxon>
        <taxon>Dikarya</taxon>
        <taxon>Ascomycota</taxon>
        <taxon>Pezizomycotina</taxon>
        <taxon>Sordariomycetes</taxon>
        <taxon>Sordariomycetidae</taxon>
        <taxon>Sordariales</taxon>
        <taxon>Podosporaceae</taxon>
        <taxon>Podospora</taxon>
    </lineage>
</organism>
<feature type="compositionally biased region" description="Basic and acidic residues" evidence="1">
    <location>
        <begin position="142"/>
        <end position="151"/>
    </location>
</feature>
<reference evidence="2" key="2">
    <citation type="submission" date="2023-06" db="EMBL/GenBank/DDBJ databases">
        <authorList>
            <consortium name="Lawrence Berkeley National Laboratory"/>
            <person name="Haridas S."/>
            <person name="Hensen N."/>
            <person name="Bonometti L."/>
            <person name="Westerberg I."/>
            <person name="Brannstrom I.O."/>
            <person name="Guillou S."/>
            <person name="Cros-Aarteil S."/>
            <person name="Calhoun S."/>
            <person name="Kuo A."/>
            <person name="Mondo S."/>
            <person name="Pangilinan J."/>
            <person name="Riley R."/>
            <person name="LaButti K."/>
            <person name="Andreopoulos B."/>
            <person name="Lipzen A."/>
            <person name="Chen C."/>
            <person name="Yanf M."/>
            <person name="Daum C."/>
            <person name="Ng V."/>
            <person name="Clum A."/>
            <person name="Steindorff A."/>
            <person name="Ohm R."/>
            <person name="Martin F."/>
            <person name="Silar P."/>
            <person name="Natvig D."/>
            <person name="Lalanne C."/>
            <person name="Gautier V."/>
            <person name="Ament-velasquez S.L."/>
            <person name="Kruys A."/>
            <person name="Hutchinson M.I."/>
            <person name="Powell A.J."/>
            <person name="Barry K."/>
            <person name="Miller A.N."/>
            <person name="Grigoriev I.V."/>
            <person name="Debuchy R."/>
            <person name="Gladieux P."/>
            <person name="Thoren M.H."/>
            <person name="Johannesson H."/>
        </authorList>
    </citation>
    <scope>NUCLEOTIDE SEQUENCE</scope>
    <source>
        <strain evidence="2">CBS 232.78</strain>
    </source>
</reference>
<evidence type="ECO:0000256" key="1">
    <source>
        <dbReference type="SAM" id="MobiDB-lite"/>
    </source>
</evidence>
<evidence type="ECO:0008006" key="4">
    <source>
        <dbReference type="Google" id="ProtNLM"/>
    </source>
</evidence>
<sequence>MAPGSPPGDLASSVSKLSLETSSKVKAAAAPRLKASQAKKVPVVADSWEDEDVSSSDEAGGEGDDIEDDSQRSSPEEERVPGLSTSRGKAGTSAPPPTPMSPTYSKRPFSPMAATASGRLSPVFDLPYDGPSRDLPAAARPSDPKRPEKTDAVARRMIASALGMKVPKLSDEQRAYDRAVREKERRRREEEKILEKKREEEVAKARQAVWED</sequence>
<gene>
    <name evidence="2" type="ORF">B0H63DRAFT_117298</name>
</gene>
<evidence type="ECO:0000313" key="3">
    <source>
        <dbReference type="Proteomes" id="UP001285441"/>
    </source>
</evidence>